<accession>A0A5E4SU82</accession>
<dbReference type="Pfam" id="PF07007">
    <property type="entry name" value="LprI"/>
    <property type="match status" value="1"/>
</dbReference>
<evidence type="ECO:0000259" key="1">
    <source>
        <dbReference type="Pfam" id="PF07007"/>
    </source>
</evidence>
<proteinExistence type="predicted"/>
<dbReference type="Proteomes" id="UP000367825">
    <property type="component" value="Unassembled WGS sequence"/>
</dbReference>
<protein>
    <recommendedName>
        <fullName evidence="1">Lysozyme inhibitor LprI-like N-terminal domain-containing protein</fullName>
    </recommendedName>
</protein>
<feature type="domain" description="Lysozyme inhibitor LprI-like N-terminal" evidence="1">
    <location>
        <begin position="3"/>
        <end position="50"/>
    </location>
</feature>
<reference evidence="2 3" key="1">
    <citation type="submission" date="2019-08" db="EMBL/GenBank/DDBJ databases">
        <authorList>
            <person name="Peeters C."/>
        </authorList>
    </citation>
    <scope>NUCLEOTIDE SEQUENCE [LARGE SCALE GENOMIC DNA]</scope>
    <source>
        <strain evidence="2 3">LMG 31109</strain>
    </source>
</reference>
<organism evidence="2 3">
    <name type="scientific">Pandoraea nosoerga</name>
    <dbReference type="NCBI Taxonomy" id="2508296"/>
    <lineage>
        <taxon>Bacteria</taxon>
        <taxon>Pseudomonadati</taxon>
        <taxon>Pseudomonadota</taxon>
        <taxon>Betaproteobacteria</taxon>
        <taxon>Burkholderiales</taxon>
        <taxon>Burkholderiaceae</taxon>
        <taxon>Pandoraea</taxon>
    </lineage>
</organism>
<sequence>MVRAQRAWLASRDADIRLIGAVYATARGTVYAPMNANDVMTLTQRRAQALTRYVAAVGAPAKGAADLAGPLPPANIVRGERGGPVPQRGMAFERGHCASLTDMEAIGRCAGQAVARYDEDIASISSAIQRRLPAASRGAMRASDARWRDFVAAEGALVDVVCPTDATAQAQACRSVHQRNAAVERLRQLVGLNAVIGAD</sequence>
<name>A0A5E4SU82_9BURK</name>
<dbReference type="AlphaFoldDB" id="A0A5E4SU82"/>
<gene>
    <name evidence="2" type="ORF">PNO31109_00905</name>
</gene>
<evidence type="ECO:0000313" key="3">
    <source>
        <dbReference type="Proteomes" id="UP000367825"/>
    </source>
</evidence>
<dbReference type="EMBL" id="CABPSC010000002">
    <property type="protein sequence ID" value="VVD77359.1"/>
    <property type="molecule type" value="Genomic_DNA"/>
</dbReference>
<dbReference type="InterPro" id="IPR009739">
    <property type="entry name" value="LprI-like_N"/>
</dbReference>
<keyword evidence="3" id="KW-1185">Reference proteome</keyword>
<dbReference type="Gene3D" id="1.20.1270.180">
    <property type="match status" value="1"/>
</dbReference>
<evidence type="ECO:0000313" key="2">
    <source>
        <dbReference type="EMBL" id="VVD77359.1"/>
    </source>
</evidence>